<dbReference type="Gene3D" id="3.40.47.10">
    <property type="match status" value="2"/>
</dbReference>
<dbReference type="RefSeq" id="WP_344042454.1">
    <property type="nucleotide sequence ID" value="NZ_BAAAKE010000034.1"/>
</dbReference>
<accession>A0ABV9YB24</accession>
<gene>
    <name evidence="5" type="ORF">ACFPFM_39900</name>
</gene>
<evidence type="ECO:0000313" key="6">
    <source>
        <dbReference type="Proteomes" id="UP001595833"/>
    </source>
</evidence>
<feature type="domain" description="Beta-ketoacyl-[acyl-carrier-protein] synthase III N-terminal" evidence="4">
    <location>
        <begin position="108"/>
        <end position="174"/>
    </location>
</feature>
<evidence type="ECO:0000256" key="2">
    <source>
        <dbReference type="ARBA" id="ARBA00023315"/>
    </source>
</evidence>
<dbReference type="Pfam" id="PF08541">
    <property type="entry name" value="ACP_syn_III_C"/>
    <property type="match status" value="1"/>
</dbReference>
<comment type="caution">
    <text evidence="5">The sequence shown here is derived from an EMBL/GenBank/DDBJ whole genome shotgun (WGS) entry which is preliminary data.</text>
</comment>
<evidence type="ECO:0000313" key="5">
    <source>
        <dbReference type="EMBL" id="MFC5059915.1"/>
    </source>
</evidence>
<keyword evidence="6" id="KW-1185">Reference proteome</keyword>
<dbReference type="CDD" id="cd00827">
    <property type="entry name" value="init_cond_enzymes"/>
    <property type="match status" value="1"/>
</dbReference>
<organism evidence="5 6">
    <name type="scientific">Saccharothrix xinjiangensis</name>
    <dbReference type="NCBI Taxonomy" id="204798"/>
    <lineage>
        <taxon>Bacteria</taxon>
        <taxon>Bacillati</taxon>
        <taxon>Actinomycetota</taxon>
        <taxon>Actinomycetes</taxon>
        <taxon>Pseudonocardiales</taxon>
        <taxon>Pseudonocardiaceae</taxon>
        <taxon>Saccharothrix</taxon>
    </lineage>
</organism>
<dbReference type="InterPro" id="IPR013751">
    <property type="entry name" value="ACP_syn_III_N"/>
</dbReference>
<evidence type="ECO:0000259" key="3">
    <source>
        <dbReference type="Pfam" id="PF08541"/>
    </source>
</evidence>
<feature type="domain" description="Beta-ketoacyl-[acyl-carrier-protein] synthase III C-terminal" evidence="3">
    <location>
        <begin position="250"/>
        <end position="341"/>
    </location>
</feature>
<keyword evidence="2" id="KW-0012">Acyltransferase</keyword>
<evidence type="ECO:0000259" key="4">
    <source>
        <dbReference type="Pfam" id="PF08545"/>
    </source>
</evidence>
<proteinExistence type="predicted"/>
<dbReference type="PANTHER" id="PTHR34069:SF2">
    <property type="entry name" value="BETA-KETOACYL-[ACYL-CARRIER-PROTEIN] SYNTHASE III"/>
    <property type="match status" value="1"/>
</dbReference>
<dbReference type="InterPro" id="IPR013747">
    <property type="entry name" value="ACP_syn_III_C"/>
</dbReference>
<keyword evidence="1" id="KW-0808">Transferase</keyword>
<dbReference type="Proteomes" id="UP001595833">
    <property type="component" value="Unassembled WGS sequence"/>
</dbReference>
<sequence length="361" mass="38216">MRTSGVFFQGLGVHLPPTVTVEEAVAAGWYPAEEVELHELAGVAVAGEVPAPEMALAAARTACERAGRRPEEVGLLLYADSWHQGPDGWQPQYHLQRHLTGGDALAVEVRQGCNGMFGALELGAAHVRAGGGDRPGTALLVAADNFGTPMLDRWRMGPGYLAGDGASAVLLAGEPGFAELLSVRSLAVPEAEGMHRGDEPLFPPGPTVGRPLDFAARNRDYKRAALGDGRGTVALVRVHQRTLEVVDRVLAEAGVDLGEITRVAYMNYSREIVEQRCTAPLGLPLARSTWEFGRTIGHLGASDQVVALDHLLAAGELVPGDHLLMLGVGPGVTVAAAVVRILRPAPWRAADASRERRGDSE</sequence>
<dbReference type="SUPFAM" id="SSF53901">
    <property type="entry name" value="Thiolase-like"/>
    <property type="match status" value="1"/>
</dbReference>
<dbReference type="Pfam" id="PF08545">
    <property type="entry name" value="ACP_syn_III"/>
    <property type="match status" value="1"/>
</dbReference>
<dbReference type="InterPro" id="IPR016039">
    <property type="entry name" value="Thiolase-like"/>
</dbReference>
<dbReference type="PANTHER" id="PTHR34069">
    <property type="entry name" value="3-OXOACYL-[ACYL-CARRIER-PROTEIN] SYNTHASE 3"/>
    <property type="match status" value="1"/>
</dbReference>
<protein>
    <submittedName>
        <fullName evidence="5">Ketoacyl-ACP synthase III family protein</fullName>
    </submittedName>
</protein>
<evidence type="ECO:0000256" key="1">
    <source>
        <dbReference type="ARBA" id="ARBA00022679"/>
    </source>
</evidence>
<dbReference type="EMBL" id="JBHSJB010000050">
    <property type="protein sequence ID" value="MFC5059915.1"/>
    <property type="molecule type" value="Genomic_DNA"/>
</dbReference>
<name>A0ABV9YB24_9PSEU</name>
<reference evidence="6" key="1">
    <citation type="journal article" date="2019" name="Int. J. Syst. Evol. Microbiol.">
        <title>The Global Catalogue of Microorganisms (GCM) 10K type strain sequencing project: providing services to taxonomists for standard genome sequencing and annotation.</title>
        <authorList>
            <consortium name="The Broad Institute Genomics Platform"/>
            <consortium name="The Broad Institute Genome Sequencing Center for Infectious Disease"/>
            <person name="Wu L."/>
            <person name="Ma J."/>
        </authorList>
    </citation>
    <scope>NUCLEOTIDE SEQUENCE [LARGE SCALE GENOMIC DNA]</scope>
    <source>
        <strain evidence="6">KCTC 12848</strain>
    </source>
</reference>